<dbReference type="EMBL" id="LJZV01000001">
    <property type="protein sequence ID" value="KZD95347.1"/>
    <property type="molecule type" value="Genomic_DNA"/>
</dbReference>
<proteinExistence type="predicted"/>
<dbReference type="AlphaFoldDB" id="A0AAP1HBI0"/>
<dbReference type="Proteomes" id="UP000076442">
    <property type="component" value="Unassembled WGS sequence"/>
</dbReference>
<reference evidence="1 2" key="1">
    <citation type="submission" date="2015-09" db="EMBL/GenBank/DDBJ databases">
        <title>Spore heat resistance.</title>
        <authorList>
            <person name="Boekhorst J."/>
            <person name="Berendsen E.M."/>
            <person name="Wells-Bennik M.H."/>
            <person name="Kuipers O.P."/>
        </authorList>
    </citation>
    <scope>NUCLEOTIDE SEQUENCE [LARGE SCALE GENOMIC DNA]</scope>
    <source>
        <strain evidence="1 2">B4122</strain>
    </source>
</reference>
<evidence type="ECO:0000313" key="2">
    <source>
        <dbReference type="Proteomes" id="UP000076442"/>
    </source>
</evidence>
<organism evidence="1 2">
    <name type="scientific">Bacillus subtilis</name>
    <dbReference type="NCBI Taxonomy" id="1423"/>
    <lineage>
        <taxon>Bacteria</taxon>
        <taxon>Bacillati</taxon>
        <taxon>Bacillota</taxon>
        <taxon>Bacilli</taxon>
        <taxon>Bacillales</taxon>
        <taxon>Bacillaceae</taxon>
        <taxon>Bacillus</taxon>
    </lineage>
</organism>
<name>A0AAP1HBI0_BACIU</name>
<comment type="caution">
    <text evidence="1">The sequence shown here is derived from an EMBL/GenBank/DDBJ whole genome shotgun (WGS) entry which is preliminary data.</text>
</comment>
<gene>
    <name evidence="1" type="ORF">B4122_0319</name>
</gene>
<protein>
    <submittedName>
        <fullName evidence="1">Uncharacterized protein</fullName>
    </submittedName>
</protein>
<accession>A0AAP1HBI0</accession>
<evidence type="ECO:0000313" key="1">
    <source>
        <dbReference type="EMBL" id="KZD95347.1"/>
    </source>
</evidence>
<sequence>MTEKELIEKYNLQNCTVTYCNEPNLELMTRAFMDYQRKLYQEKKKATH</sequence>